<evidence type="ECO:0000313" key="2">
    <source>
        <dbReference type="Proteomes" id="UP000732380"/>
    </source>
</evidence>
<dbReference type="EMBL" id="SRQM01000101">
    <property type="protein sequence ID" value="KAG6118512.1"/>
    <property type="molecule type" value="Genomic_DNA"/>
</dbReference>
<gene>
    <name evidence="1" type="ORF">E4U13_000165</name>
</gene>
<keyword evidence="2" id="KW-1185">Reference proteome</keyword>
<accession>A0A9P7Q3Z5</accession>
<reference evidence="1 2" key="1">
    <citation type="journal article" date="2020" name="bioRxiv">
        <title>Whole genome comparisons of ergot fungi reveals the divergence and evolution of species within the genus Claviceps are the result of varying mechanisms driving genome evolution and host range expansion.</title>
        <authorList>
            <person name="Wyka S.A."/>
            <person name="Mondo S.J."/>
            <person name="Liu M."/>
            <person name="Dettman J."/>
            <person name="Nalam V."/>
            <person name="Broders K.D."/>
        </authorList>
    </citation>
    <scope>NUCLEOTIDE SEQUENCE [LARGE SCALE GENOMIC DNA]</scope>
    <source>
        <strain evidence="1 2">LM576</strain>
    </source>
</reference>
<evidence type="ECO:0000313" key="1">
    <source>
        <dbReference type="EMBL" id="KAG6118512.1"/>
    </source>
</evidence>
<organism evidence="1 2">
    <name type="scientific">Claviceps humidiphila</name>
    <dbReference type="NCBI Taxonomy" id="1294629"/>
    <lineage>
        <taxon>Eukaryota</taxon>
        <taxon>Fungi</taxon>
        <taxon>Dikarya</taxon>
        <taxon>Ascomycota</taxon>
        <taxon>Pezizomycotina</taxon>
        <taxon>Sordariomycetes</taxon>
        <taxon>Hypocreomycetidae</taxon>
        <taxon>Hypocreales</taxon>
        <taxon>Clavicipitaceae</taxon>
        <taxon>Claviceps</taxon>
    </lineage>
</organism>
<dbReference type="Proteomes" id="UP000732380">
    <property type="component" value="Unassembled WGS sequence"/>
</dbReference>
<protein>
    <submittedName>
        <fullName evidence="1">Uncharacterized protein</fullName>
    </submittedName>
</protein>
<comment type="caution">
    <text evidence="1">The sequence shown here is derived from an EMBL/GenBank/DDBJ whole genome shotgun (WGS) entry which is preliminary data.</text>
</comment>
<proteinExistence type="predicted"/>
<dbReference type="AlphaFoldDB" id="A0A9P7Q3Z5"/>
<name>A0A9P7Q3Z5_9HYPO</name>
<sequence length="82" mass="8992">MALRKAECTVSVSAAMILRCPQESTEEAGEFGPPQQHHIIHPPTYVLPSRRSRRSYAHISNGTFNLNELAISSQDSGDIGID</sequence>